<dbReference type="SUPFAM" id="SSF53067">
    <property type="entry name" value="Actin-like ATPase domain"/>
    <property type="match status" value="1"/>
</dbReference>
<dbReference type="Gene3D" id="3.30.420.40">
    <property type="match status" value="1"/>
</dbReference>
<reference evidence="2" key="2">
    <citation type="submission" date="2025-08" db="UniProtKB">
        <authorList>
            <consortium name="RefSeq"/>
        </authorList>
    </citation>
    <scope>IDENTIFICATION</scope>
    <source>
        <tissue evidence="2">Leaf</tissue>
    </source>
</reference>
<reference evidence="1" key="1">
    <citation type="submission" date="2025-05" db="UniProtKB">
        <authorList>
            <consortium name="RefSeq"/>
        </authorList>
    </citation>
    <scope>NUCLEOTIDE SEQUENCE [LARGE SCALE GENOMIC DNA]</scope>
</reference>
<proteinExistence type="predicted"/>
<dbReference type="Proteomes" id="UP000827889">
    <property type="component" value="Chromosome 1"/>
</dbReference>
<gene>
    <name evidence="2" type="primary">LOC125314708</name>
</gene>
<evidence type="ECO:0000313" key="2">
    <source>
        <dbReference type="RefSeq" id="XP_048133568.1"/>
    </source>
</evidence>
<sequence>MDYLKTAIPSQLISERGSNLVVINPGSANIRVGLAQQDAPFTAPHCIARCTSQVPKRNVQDQMLNSQVTTAQHMEREKAYDIITSLLKIPFLDEEVTNSSSFQRKMGRVDAYNPQNGRKDSVFSWTDAYERQSSTLKLCCQIMDGFVYAKKNGNILILMQMPVLIISLVSILNSSASCTKVAVAANVFE</sequence>
<keyword evidence="1" id="KW-1185">Reference proteome</keyword>
<protein>
    <submittedName>
        <fullName evidence="2">Actin-related protein 9-like</fullName>
    </submittedName>
</protein>
<dbReference type="InterPro" id="IPR043129">
    <property type="entry name" value="ATPase_NBD"/>
</dbReference>
<evidence type="ECO:0000313" key="1">
    <source>
        <dbReference type="Proteomes" id="UP000827889"/>
    </source>
</evidence>
<accession>A0ABM3HAD6</accession>
<dbReference type="RefSeq" id="XP_048133568.1">
    <property type="nucleotide sequence ID" value="XM_048277611.1"/>
</dbReference>
<dbReference type="GeneID" id="125314708"/>
<organism evidence="1 2">
    <name type="scientific">Rhodamnia argentea</name>
    <dbReference type="NCBI Taxonomy" id="178133"/>
    <lineage>
        <taxon>Eukaryota</taxon>
        <taxon>Viridiplantae</taxon>
        <taxon>Streptophyta</taxon>
        <taxon>Embryophyta</taxon>
        <taxon>Tracheophyta</taxon>
        <taxon>Spermatophyta</taxon>
        <taxon>Magnoliopsida</taxon>
        <taxon>eudicotyledons</taxon>
        <taxon>Gunneridae</taxon>
        <taxon>Pentapetalae</taxon>
        <taxon>rosids</taxon>
        <taxon>malvids</taxon>
        <taxon>Myrtales</taxon>
        <taxon>Myrtaceae</taxon>
        <taxon>Myrtoideae</taxon>
        <taxon>Myrteae</taxon>
        <taxon>Australasian group</taxon>
        <taxon>Rhodamnia</taxon>
    </lineage>
</organism>
<name>A0ABM3HAD6_9MYRT</name>